<dbReference type="InterPro" id="IPR029063">
    <property type="entry name" value="SAM-dependent_MTases_sf"/>
</dbReference>
<dbReference type="NCBIfam" id="TIGR01733">
    <property type="entry name" value="AA-adenyl-dom"/>
    <property type="match status" value="2"/>
</dbReference>
<evidence type="ECO:0000256" key="3">
    <source>
        <dbReference type="ARBA" id="ARBA00022598"/>
    </source>
</evidence>
<dbReference type="GO" id="GO:0016874">
    <property type="term" value="F:ligase activity"/>
    <property type="evidence" value="ECO:0007669"/>
    <property type="project" value="UniProtKB-KW"/>
</dbReference>
<accession>A0A9W5ZWF4</accession>
<organism evidence="8 9">
    <name type="scientific">Aspergillus niger</name>
    <dbReference type="NCBI Taxonomy" id="5061"/>
    <lineage>
        <taxon>Eukaryota</taxon>
        <taxon>Fungi</taxon>
        <taxon>Dikarya</taxon>
        <taxon>Ascomycota</taxon>
        <taxon>Pezizomycotina</taxon>
        <taxon>Eurotiomycetes</taxon>
        <taxon>Eurotiomycetidae</taxon>
        <taxon>Eurotiales</taxon>
        <taxon>Aspergillaceae</taxon>
        <taxon>Aspergillus</taxon>
        <taxon>Aspergillus subgen. Circumdati</taxon>
    </lineage>
</organism>
<dbReference type="CDD" id="cd05918">
    <property type="entry name" value="A_NRPS_SidN3_like"/>
    <property type="match status" value="1"/>
</dbReference>
<dbReference type="NCBIfam" id="NF003417">
    <property type="entry name" value="PRK04813.1"/>
    <property type="match status" value="4"/>
</dbReference>
<dbReference type="CDD" id="cd19531">
    <property type="entry name" value="LCL_NRPS-like"/>
    <property type="match status" value="2"/>
</dbReference>
<proteinExistence type="inferred from homology"/>
<dbReference type="InterPro" id="IPR045851">
    <property type="entry name" value="AMP-bd_C_sf"/>
</dbReference>
<dbReference type="InterPro" id="IPR025110">
    <property type="entry name" value="AMP-bd_C"/>
</dbReference>
<evidence type="ECO:0000256" key="4">
    <source>
        <dbReference type="ARBA" id="ARBA00022737"/>
    </source>
</evidence>
<dbReference type="InterPro" id="IPR023213">
    <property type="entry name" value="CAT-like_dom_sf"/>
</dbReference>
<keyword evidence="1" id="KW-0596">Phosphopantetheine</keyword>
<feature type="region of interest" description="Disordered" evidence="6">
    <location>
        <begin position="1988"/>
        <end position="2011"/>
    </location>
</feature>
<dbReference type="CDD" id="cd19542">
    <property type="entry name" value="CT_NRPS-like"/>
    <property type="match status" value="1"/>
</dbReference>
<feature type="domain" description="Carrier" evidence="7">
    <location>
        <begin position="1906"/>
        <end position="1980"/>
    </location>
</feature>
<dbReference type="GO" id="GO:0005737">
    <property type="term" value="C:cytoplasm"/>
    <property type="evidence" value="ECO:0007669"/>
    <property type="project" value="TreeGrafter"/>
</dbReference>
<dbReference type="PROSITE" id="PS50075">
    <property type="entry name" value="CARRIER"/>
    <property type="match status" value="3"/>
</dbReference>
<dbReference type="InterPro" id="IPR020806">
    <property type="entry name" value="PKS_PP-bd"/>
</dbReference>
<evidence type="ECO:0000256" key="1">
    <source>
        <dbReference type="ARBA" id="ARBA00022450"/>
    </source>
</evidence>
<dbReference type="InterPro" id="IPR001242">
    <property type="entry name" value="Condensation_dom"/>
</dbReference>
<feature type="domain" description="Carrier" evidence="7">
    <location>
        <begin position="754"/>
        <end position="830"/>
    </location>
</feature>
<protein>
    <submittedName>
        <fullName evidence="8">Nonribosomal peptide synthase</fullName>
    </submittedName>
</protein>
<dbReference type="Gene3D" id="2.30.38.10">
    <property type="entry name" value="Luciferase, Domain 3"/>
    <property type="match status" value="3"/>
</dbReference>
<dbReference type="Gene3D" id="3.30.559.30">
    <property type="entry name" value="Nonribosomal peptide synthetase, condensation domain"/>
    <property type="match status" value="3"/>
</dbReference>
<evidence type="ECO:0000256" key="5">
    <source>
        <dbReference type="ARBA" id="ARBA00029454"/>
    </source>
</evidence>
<dbReference type="InterPro" id="IPR010071">
    <property type="entry name" value="AA_adenyl_dom"/>
</dbReference>
<keyword evidence="3" id="KW-0436">Ligase</keyword>
<feature type="domain" description="Carrier" evidence="7">
    <location>
        <begin position="3417"/>
        <end position="3491"/>
    </location>
</feature>
<dbReference type="PANTHER" id="PTHR45527">
    <property type="entry name" value="NONRIBOSOMAL PEPTIDE SYNTHETASE"/>
    <property type="match status" value="1"/>
</dbReference>
<dbReference type="Gene3D" id="3.40.50.980">
    <property type="match status" value="6"/>
</dbReference>
<dbReference type="GO" id="GO:0043041">
    <property type="term" value="P:amino acid activation for nonribosomal peptide biosynthetic process"/>
    <property type="evidence" value="ECO:0007669"/>
    <property type="project" value="TreeGrafter"/>
</dbReference>
<dbReference type="SUPFAM" id="SSF47336">
    <property type="entry name" value="ACP-like"/>
    <property type="match status" value="4"/>
</dbReference>
<dbReference type="Proteomes" id="UP001144191">
    <property type="component" value="Unassembled WGS sequence"/>
</dbReference>
<dbReference type="Gene3D" id="3.40.50.150">
    <property type="entry name" value="Vaccinia Virus protein VP39"/>
    <property type="match status" value="1"/>
</dbReference>
<dbReference type="Pfam" id="PF00501">
    <property type="entry name" value="AMP-binding"/>
    <property type="match status" value="3"/>
</dbReference>
<sequence length="3929" mass="434565">MEHKEKGSGIFPSLNDGVGMESSVRLQDVLPSPAQDIEEFCRVHEITTLHFIETVWLIVLGPFLDADRVCFGYRDHRDRPPDPISGPAKVIESDSFPDASVAEMLKTGFCAEPGNPSNEQPPAHNTAVALIKEIAGPDRSYLLKEAKHWDYGAVLVGEINELSALLRLSLVHKTSTLSPCLAENLSSTVLQVIQEILADSNRRIKELTLFSPLNRDKVLRWNGGKQQSPATSLIKVIQQRACERPHHPAVCAWDGTLSYSQLDCLTTQWASHLQRLGIGPEHMVPVMMNKSQWMVVAELAILKAGGALVPIDPKQPTDRLRNIMTQVNATVAITSTDLVPILSSLLGTIVIISSETTSNLPTTMSDVPARDITLETTAYVLFTSGSTGQPKGCVAKHRALANLVNLAPSLKITAESRVLQSASYGFVMSLAEIFCSLTVGATVCIPAKEDCINNLQRAMESMLVSWAILTPSAAQSLVSPLAFLKTLVLAGEPMRTDLFQMWVNQLDLHLVLGCTEWAGASVSPPIRSEADIRCIGTSPTGRLWLGDPTDHKRLAPLGAVAELLVESPALADGYLNNASQTASAFINAPAWYRMMGPVNDTGVTLYKTGDLVQYYADGKIRYIGRKNTQVKVRGKRLELGEIEYHIRQISPAIEKVIAEAAAPKGSETPIVVAFLYSSDQEALLLHFQAHVDSIKKGLEQVLPDHMWPSIYLPLESVPLTTTAKTDRKKLRHIICASTRQDLEKDLTPASPIVPPATVLEMKLHQLFAEALHVEPTSFGVNHSFIRLGGDSVTAMRLANRCSQMNYRLTMQDILQHQTVANLASQLDLYSKDNAPSSAPAIEHRALNGSESGIQDELVKVLEASISATDPFTDRGVESAMATQLVDRINGQFGTKITGNEILPIIAALAKRPESQVNEHLSIPRTPSTEPVVQSFAQGRLWFLDQLHPDSTWYLLPLATRLRGHLNLSALEIALNAVVERHEPLRTTFNNQGGIEVQVVHPFRPKPLEIIDMALKKDQDIWDALQREQRTTFKLEDEPRWRPLVFRLGPDDHILSIVMHHIISDGWSVDILRNELNIFYSAAIRSRAPLSQVDPLPTHYRDFSAWQRQHEDKSQSRVKVWLQELDGSKPAQLLCDKPRPAILSGDAGRQTVDISGVLYQNLQRFCRAHRVTAHTVLLATFRAAQYRLTGTKDAVIGTPFAGRYHHELESLIGFFVNLQCIRTEVEHAHTTFYHLVQQIRAKMHMAFAHQDIPFERIVSELADERDLSRNPLVQMVFAVHSQTDLGTLRIEGVEVERLTLSSASRFDLEVHFYEGGDCYQGEILYSLDLFHPETINLLQSTFVDILEHGISQPTTPIDLMPLRDAAATMRKNGLLHTPNTDCPLESSVVDLFQRQSKCCPDKVAVKDTSMQLTYEELDSKSDRVAEFLKTQSLEPGTVIGVFAERSCEAIIAFLGILKASLAYLPLDVRSPVSRLETILSSAKACKPVLVGSGIECPRPTLADHQFIRLSDLLNGSTRNELAFQHTVRCRMPGPDDVAYVVYTSGSTGVPKGVIIQHKAIVRLTKCTNIISHEQAASNIAHMSNISFDMSVWEIYTALLNGGTLVCIDHMSVVDYALLGHVFAQERVHVAMLTTAVLKQCLIDCPSTVSQLDLLYVGGERLDPSDAMKAQRLVRQELINVYGPTENGVLSTLYRIPENGSYSNSIPIGRSISNSGAYVIDPSNRLVPVGVMGELIVTGYGLARGYVDSRLNAGRFVTVNIPGQSPTRAYRTGDFVRYRPTDGQLEYFGRMDQQVKVRGYRIELEEIENVLLQNCKVRDAVTVIQRREGQIPDIVSFVTVRLDPGQVKPTQRDLQEWLEDKLPSYMIPRAVRVLEQMPINSNGKVDRQKLARMTDTATFLQPTTGTLPPPDGVERAVLEEFTAVLGLDMGATDNFFRAGGHSLMATRIASRIMKRLDVKITVRDIFEFPTVASLAKRIRQCEPTKYVQISPVKQKGPVGQREPGEQGEQRGAGTKLSFAQSRLWMLEQMNPGQSWYHVPFAVRLHGSLQLEALEKAFLTLAERHESLRTTFENQGGHPIQVVHPHPSKPRPLNVIDATTSLNMDLTTVLHHEQTTTFDLSIEPAWRVAIIRLGPETHVLSVVIHHILCDGWSVGIIQKELALFYASAIRGEVPSLCLAPLPIQYRDFAAWQHEVSQGHEHRRQLDYWVAQLEGSHPAEFLCDKPRPASFAGAAGVRLIQVKNTIYTQLQQFCQTYQVTPFVVLLTAFRIAHYRLTGSTDATIGTPVANRNRQELEDLVGFFVNLQCIRIPIEEVSFLELVEQVHSTTSLASANQDVPFEHIVNTIQRDRDLSRNPLVQVAFVLHSEANMAAFHLEGIDAEPVDLVPTSRFDMEFHLYQKPNALEGYILYAESLFTAEMIGIIQQTFAKILKHGLLLPSTTPDAFPLADDYTSPDAELIRQAYGHCTDYPRDMNVVEAFQQQVASFPNRIAVTDQSARLTYSELDSRSDRVASWLSALPLPVETPVAVLANRSCEAIVALLGILKANLTYLPLDVRAPAGRIESLLFSVPNCKLLLLGSGIRNPVSKMEGIIAKPITEASMASIHLLPRPSATSLAYIIFTSGSTGQPKGVMVEHRGIIRLVKGSDVVSESEAACSVAHMSNLAFDASIWEIYTALLNGGTVVCIDSETVADYSALGEAFQRESVRMALFTPALLKQCLTASPATVSMLDTLVTGGDVLDPDDVVKVKQLPKQPRVINAYGPTENTVISTIYCIPPGSDACVNGVPIGQPISNSGACVVDRDLRIMPVGTIGELIVTGDGLARGYTQPELDQGRFITLAVGPKTVRGYRTGDIVRYRPGDGHLEYFGRIDQQVKIRGHRVELAEIDQSLLAFSFVKEAVSICRKEEALGPDLASFVTADDGQDWHEIMGGVRKDATGQVEDWKELFETNVYDPSDLRPGELGRDFTGWKSMYTGAPIERTEMNEWLDDTISALLNGSSPGHVLEVGTGTGMMLFNLVEGLQSYVGLEPSTTALDFVQAAVPNIPGLKGKVRLLTGTADDMNRLDRFNPVDVAVINSVAQYFPTPDYLLKVVEDLMCLQGAKRIFLGDIRSYALYEEFQVSQALYSRTQGLPTVADIRSQMAETVHMEEELLVDPAFFTSLPSRLPHLVEHVEILPKRMVATNELSCYRYAAVLYAKQQPNLGLRIHDVEESQWVDFSAREMNRESLLQYLQQLAPDSSVVAISNIPYSKINLERLIVDQLKDRLVDRVGGPGWLAPLRETAKKFPSLAAIDLIDLAEKTGFQVEISWARQHSQRGGLDAIFHRIEPAQKGARVLFRFPTDHQGREPGQLSNNPLQLSSNRDMEKWVRKALQKSLPPYMVPRLVRVLERMPINSNGKIDRKALASMVAGTVSQNTVSARVDPRDDLERALLHQFTKALGQDIGVLESLFDHGGHSLTAIKLVNGINEQLHTRARASDVFECPTVAGLAARIRSWPGSITRPVASTFSLVGGNLSPATSGELAKIGLSPTEVADIVPVTNTQAWFLTRWAPVSMRLNLHGRIDINQWRTACHTVAQKHSTIRTLFTRLEGRFVQVILRAVNVPFTHELTSDTVSDEAHSGLSPVSTKLYTRFELVSQSPTSHSFIVRLSHAQYDGFSLPLLFSDLASAYNGNLLSPSLPVPFSDYVYGCAYHRSADSLSFWNDYLRGARLTTLSDTTLSGDDKAVDVKATVTGELPTSLPGITFPTLVNAAFAFTLAEMVCSQDVTFGLVLNTRDLPINGVEAILGPCINLSPVRVQSQQAWTVSDLCQNLHDSYTAVSRHGHVELPDIVANCTDWPRDSDFGCLINHFPPNRTPSFSLKDAEMVDFSMDTRIDLTDQLLVRSIVGEGAWEVQVLTSSNVMSDEKASVLAERLLKTGQKFSQYPEAPLSSHLLR</sequence>
<dbReference type="EMBL" id="BRPB01000015">
    <property type="protein sequence ID" value="GLA47674.1"/>
    <property type="molecule type" value="Genomic_DNA"/>
</dbReference>
<comment type="similarity">
    <text evidence="5">Belongs to the NRP synthetase family.</text>
</comment>
<keyword evidence="4" id="KW-0677">Repeat</keyword>
<evidence type="ECO:0000313" key="8">
    <source>
        <dbReference type="EMBL" id="GLA47674.1"/>
    </source>
</evidence>
<dbReference type="PANTHER" id="PTHR45527:SF1">
    <property type="entry name" value="FATTY ACID SYNTHASE"/>
    <property type="match status" value="1"/>
</dbReference>
<dbReference type="SUPFAM" id="SSF56801">
    <property type="entry name" value="Acetyl-CoA synthetase-like"/>
    <property type="match status" value="3"/>
</dbReference>
<dbReference type="Gene3D" id="3.30.300.30">
    <property type="match status" value="4"/>
</dbReference>
<dbReference type="InterPro" id="IPR020845">
    <property type="entry name" value="AMP-binding_CS"/>
</dbReference>
<dbReference type="SUPFAM" id="SSF52777">
    <property type="entry name" value="CoA-dependent acyltransferases"/>
    <property type="match status" value="6"/>
</dbReference>
<comment type="caution">
    <text evidence="8">The sequence shown here is derived from an EMBL/GenBank/DDBJ whole genome shotgun (WGS) entry which is preliminary data.</text>
</comment>
<gene>
    <name evidence="8" type="ORF">AnigIFM63604_002483</name>
</gene>
<name>A0A9W5ZWF4_ASPNG</name>
<dbReference type="Gene3D" id="3.30.559.10">
    <property type="entry name" value="Chloramphenicol acetyltransferase-like domain"/>
    <property type="match status" value="3"/>
</dbReference>
<dbReference type="Pfam" id="PF00550">
    <property type="entry name" value="PP-binding"/>
    <property type="match status" value="4"/>
</dbReference>
<dbReference type="SMART" id="SM00823">
    <property type="entry name" value="PKS_PP"/>
    <property type="match status" value="4"/>
</dbReference>
<dbReference type="CDD" id="cd05930">
    <property type="entry name" value="A_NRPS"/>
    <property type="match status" value="2"/>
</dbReference>
<dbReference type="PROSITE" id="PS00012">
    <property type="entry name" value="PHOSPHOPANTETHEINE"/>
    <property type="match status" value="1"/>
</dbReference>
<dbReference type="GO" id="GO:0031177">
    <property type="term" value="F:phosphopantetheine binding"/>
    <property type="evidence" value="ECO:0007669"/>
    <property type="project" value="InterPro"/>
</dbReference>
<dbReference type="Pfam" id="PF00668">
    <property type="entry name" value="Condensation"/>
    <property type="match status" value="3"/>
</dbReference>
<dbReference type="GO" id="GO:0044550">
    <property type="term" value="P:secondary metabolite biosynthetic process"/>
    <property type="evidence" value="ECO:0007669"/>
    <property type="project" value="TreeGrafter"/>
</dbReference>
<dbReference type="Pfam" id="PF13193">
    <property type="entry name" value="AMP-binding_C"/>
    <property type="match status" value="1"/>
</dbReference>
<dbReference type="InterPro" id="IPR006162">
    <property type="entry name" value="Ppantetheine_attach_site"/>
</dbReference>
<dbReference type="PROSITE" id="PS00455">
    <property type="entry name" value="AMP_BINDING"/>
    <property type="match status" value="3"/>
</dbReference>
<evidence type="ECO:0000313" key="9">
    <source>
        <dbReference type="Proteomes" id="UP001144191"/>
    </source>
</evidence>
<dbReference type="InterPro" id="IPR009081">
    <property type="entry name" value="PP-bd_ACP"/>
</dbReference>
<evidence type="ECO:0000256" key="2">
    <source>
        <dbReference type="ARBA" id="ARBA00022553"/>
    </source>
</evidence>
<dbReference type="Gene3D" id="1.10.1200.10">
    <property type="entry name" value="ACP-like"/>
    <property type="match status" value="3"/>
</dbReference>
<evidence type="ECO:0000256" key="6">
    <source>
        <dbReference type="SAM" id="MobiDB-lite"/>
    </source>
</evidence>
<evidence type="ECO:0000259" key="7">
    <source>
        <dbReference type="PROSITE" id="PS50075"/>
    </source>
</evidence>
<reference evidence="8" key="1">
    <citation type="submission" date="2022-07" db="EMBL/GenBank/DDBJ databases">
        <title>Taxonomy of Aspergillus series Nigri: significant species reduction supported by multi-species coalescent approaches.</title>
        <authorList>
            <person name="Bian C."/>
            <person name="Kusuya Y."/>
            <person name="Sklenar F."/>
            <person name="D'hooge E."/>
            <person name="Yaguchi T."/>
            <person name="Takahashi H."/>
            <person name="Hubka V."/>
        </authorList>
    </citation>
    <scope>NUCLEOTIDE SEQUENCE</scope>
    <source>
        <strain evidence="8">IFM 63604</strain>
    </source>
</reference>
<dbReference type="FunFam" id="3.30.300.30:FF:000015">
    <property type="entry name" value="Nonribosomal peptide synthase SidD"/>
    <property type="match status" value="2"/>
</dbReference>
<dbReference type="InterPro" id="IPR000873">
    <property type="entry name" value="AMP-dep_synth/lig_dom"/>
</dbReference>
<dbReference type="InterPro" id="IPR036736">
    <property type="entry name" value="ACP-like_sf"/>
</dbReference>
<keyword evidence="2" id="KW-0597">Phosphoprotein</keyword>
<dbReference type="SUPFAM" id="SSF53335">
    <property type="entry name" value="S-adenosyl-L-methionine-dependent methyltransferases"/>
    <property type="match status" value="1"/>
</dbReference>
<dbReference type="FunFam" id="3.30.300.30:FF:000084">
    <property type="entry name" value="Enniatin synthase"/>
    <property type="match status" value="1"/>
</dbReference>